<dbReference type="Pfam" id="PF01796">
    <property type="entry name" value="OB_ChsH2_C"/>
    <property type="match status" value="1"/>
</dbReference>
<dbReference type="Gene3D" id="6.10.30.10">
    <property type="match status" value="1"/>
</dbReference>
<organism evidence="3 4">
    <name type="scientific">Frondihabitans sucicola</name>
    <dbReference type="NCBI Taxonomy" id="1268041"/>
    <lineage>
        <taxon>Bacteria</taxon>
        <taxon>Bacillati</taxon>
        <taxon>Actinomycetota</taxon>
        <taxon>Actinomycetes</taxon>
        <taxon>Micrococcales</taxon>
        <taxon>Microbacteriaceae</taxon>
        <taxon>Frondihabitans</taxon>
    </lineage>
</organism>
<keyword evidence="4" id="KW-1185">Reference proteome</keyword>
<proteinExistence type="predicted"/>
<dbReference type="EMBL" id="AP027732">
    <property type="protein sequence ID" value="BDZ51442.1"/>
    <property type="molecule type" value="Genomic_DNA"/>
</dbReference>
<dbReference type="SUPFAM" id="SSF50249">
    <property type="entry name" value="Nucleic acid-binding proteins"/>
    <property type="match status" value="1"/>
</dbReference>
<evidence type="ECO:0000259" key="2">
    <source>
        <dbReference type="Pfam" id="PF12172"/>
    </source>
</evidence>
<protein>
    <recommendedName>
        <fullName evidence="5">Zn-ribbon domain-containing OB-fold protein</fullName>
    </recommendedName>
</protein>
<dbReference type="InterPro" id="IPR002878">
    <property type="entry name" value="ChsH2_C"/>
</dbReference>
<gene>
    <name evidence="3" type="ORF">GCM10025867_36830</name>
</gene>
<dbReference type="Proteomes" id="UP001321486">
    <property type="component" value="Chromosome"/>
</dbReference>
<feature type="domain" description="ChsH2 rubredoxin-like zinc ribbon" evidence="2">
    <location>
        <begin position="20"/>
        <end position="52"/>
    </location>
</feature>
<accession>A0ABM8GT24</accession>
<dbReference type="PANTHER" id="PTHR34075:SF5">
    <property type="entry name" value="BLR3430 PROTEIN"/>
    <property type="match status" value="1"/>
</dbReference>
<dbReference type="RefSeq" id="WP_286344208.1">
    <property type="nucleotide sequence ID" value="NZ_AP027732.1"/>
</dbReference>
<dbReference type="InterPro" id="IPR012340">
    <property type="entry name" value="NA-bd_OB-fold"/>
</dbReference>
<dbReference type="Pfam" id="PF12172">
    <property type="entry name" value="zf-ChsH2"/>
    <property type="match status" value="1"/>
</dbReference>
<sequence>MAVATNALPDVTDALAAPYWAAAREHRLSMQQCADCGFIRWAPAEQCPRCLSLASTWVDLSGDGTIYSYVVYRRSLNPNFPDVPFTVVQVALEEGPIMITRLVDEPEAARVGAAVHVVFTYVTEEVTLPNFALS</sequence>
<feature type="domain" description="ChsH2 C-terminal OB-fold" evidence="1">
    <location>
        <begin position="57"/>
        <end position="119"/>
    </location>
</feature>
<evidence type="ECO:0008006" key="5">
    <source>
        <dbReference type="Google" id="ProtNLM"/>
    </source>
</evidence>
<name>A0ABM8GT24_9MICO</name>
<evidence type="ECO:0000313" key="4">
    <source>
        <dbReference type="Proteomes" id="UP001321486"/>
    </source>
</evidence>
<evidence type="ECO:0000313" key="3">
    <source>
        <dbReference type="EMBL" id="BDZ51442.1"/>
    </source>
</evidence>
<dbReference type="PANTHER" id="PTHR34075">
    <property type="entry name" value="BLR3430 PROTEIN"/>
    <property type="match status" value="1"/>
</dbReference>
<evidence type="ECO:0000259" key="1">
    <source>
        <dbReference type="Pfam" id="PF01796"/>
    </source>
</evidence>
<reference evidence="4" key="1">
    <citation type="journal article" date="2019" name="Int. J. Syst. Evol. Microbiol.">
        <title>The Global Catalogue of Microorganisms (GCM) 10K type strain sequencing project: providing services to taxonomists for standard genome sequencing and annotation.</title>
        <authorList>
            <consortium name="The Broad Institute Genomics Platform"/>
            <consortium name="The Broad Institute Genome Sequencing Center for Infectious Disease"/>
            <person name="Wu L."/>
            <person name="Ma J."/>
        </authorList>
    </citation>
    <scope>NUCLEOTIDE SEQUENCE [LARGE SCALE GENOMIC DNA]</scope>
    <source>
        <strain evidence="4">NBRC 108728</strain>
    </source>
</reference>
<dbReference type="InterPro" id="IPR022002">
    <property type="entry name" value="ChsH2_Znr"/>
</dbReference>
<dbReference type="InterPro" id="IPR052513">
    <property type="entry name" value="Thioester_dehydratase-like"/>
</dbReference>